<protein>
    <submittedName>
        <fullName evidence="3">Type IV pilin N-terminal domain-containing protein</fullName>
    </submittedName>
</protein>
<evidence type="ECO:0000313" key="3">
    <source>
        <dbReference type="EMBL" id="UWM55758.1"/>
    </source>
</evidence>
<dbReference type="PANTHER" id="PTHR38138:SF1">
    <property type="entry name" value="ARCHAEAL TYPE IV PILIN N-TERMINAL DOMAIN-CONTAINING PROTEIN"/>
    <property type="match status" value="1"/>
</dbReference>
<feature type="domain" description="Archaeal Type IV pilin N-terminal" evidence="2">
    <location>
        <begin position="11"/>
        <end position="88"/>
    </location>
</feature>
<dbReference type="EMBL" id="CP104003">
    <property type="protein sequence ID" value="UWM55758.1"/>
    <property type="molecule type" value="Genomic_DNA"/>
</dbReference>
<feature type="transmembrane region" description="Helical" evidence="1">
    <location>
        <begin position="12"/>
        <end position="41"/>
    </location>
</feature>
<evidence type="ECO:0000259" key="2">
    <source>
        <dbReference type="Pfam" id="PF07790"/>
    </source>
</evidence>
<dbReference type="InterPro" id="IPR012859">
    <property type="entry name" value="Pilin_N_archaeal"/>
</dbReference>
<dbReference type="Pfam" id="PF07790">
    <property type="entry name" value="Pilin_N"/>
    <property type="match status" value="1"/>
</dbReference>
<dbReference type="PANTHER" id="PTHR38138">
    <property type="entry name" value="VNG6441H"/>
    <property type="match status" value="1"/>
</dbReference>
<proteinExistence type="predicted"/>
<name>A0A9E7UBZ0_9EURY</name>
<dbReference type="RefSeq" id="WP_260594869.1">
    <property type="nucleotide sequence ID" value="NZ_CP104003.1"/>
</dbReference>
<evidence type="ECO:0000313" key="4">
    <source>
        <dbReference type="Proteomes" id="UP001057580"/>
    </source>
</evidence>
<keyword evidence="1" id="KW-0472">Membrane</keyword>
<keyword evidence="1" id="KW-1133">Transmembrane helix</keyword>
<reference evidence="3" key="1">
    <citation type="submission" date="2022-09" db="EMBL/GenBank/DDBJ databases">
        <title>Diverse halophilic archaea isolated from saline environments.</title>
        <authorList>
            <person name="Cui H.-L."/>
        </authorList>
    </citation>
    <scope>NUCLEOTIDE SEQUENCE</scope>
    <source>
        <strain evidence="3">ZS-35-S2</strain>
    </source>
</reference>
<keyword evidence="4" id="KW-1185">Reference proteome</keyword>
<dbReference type="Proteomes" id="UP001057580">
    <property type="component" value="Chromosome"/>
</dbReference>
<gene>
    <name evidence="3" type="ORF">N0B31_05595</name>
</gene>
<dbReference type="InterPro" id="IPR013373">
    <property type="entry name" value="Flagellin/pilin_N_arc"/>
</dbReference>
<evidence type="ECO:0000256" key="1">
    <source>
        <dbReference type="SAM" id="Phobius"/>
    </source>
</evidence>
<dbReference type="GeneID" id="74941875"/>
<dbReference type="AlphaFoldDB" id="A0A9E7UBZ0"/>
<keyword evidence="1" id="KW-0812">Transmembrane</keyword>
<organism evidence="3 4">
    <name type="scientific">Salinirubellus salinus</name>
    <dbReference type="NCBI Taxonomy" id="1364945"/>
    <lineage>
        <taxon>Archaea</taxon>
        <taxon>Methanobacteriati</taxon>
        <taxon>Methanobacteriota</taxon>
        <taxon>Stenosarchaea group</taxon>
        <taxon>Halobacteria</taxon>
        <taxon>Halobacteriales</taxon>
        <taxon>Natronomonadaceae</taxon>
        <taxon>Salinirubellus</taxon>
    </lineage>
</organism>
<dbReference type="NCBIfam" id="TIGR02537">
    <property type="entry name" value="arch_flag_Nterm"/>
    <property type="match status" value="1"/>
</dbReference>
<dbReference type="KEGG" id="ssai:N0B31_05595"/>
<accession>A0A9E7UBZ0</accession>
<sequence>MQLKRLFTAEDAVSPVIGVILMVAITVILAAVIGTFVLGLGNGLDNDAPQMSFTFQYNDGTDDSLDVTFEAGNPVDAERLSLVVNGASADNGRFEFTSTELGASPGQFGAGSSVTLGPSGGSLDLSSATVKVVWESQNTNPDAQRTATVAVWTGPSA</sequence>